<feature type="compositionally biased region" description="Low complexity" evidence="1">
    <location>
        <begin position="1"/>
        <end position="16"/>
    </location>
</feature>
<dbReference type="Proteomes" id="UP000249464">
    <property type="component" value="Unassembled WGS sequence"/>
</dbReference>
<evidence type="ECO:0000259" key="2">
    <source>
        <dbReference type="PROSITE" id="PS50191"/>
    </source>
</evidence>
<dbReference type="InterPro" id="IPR036273">
    <property type="entry name" value="CRAL/TRIO_N_dom_sf"/>
</dbReference>
<feature type="region of interest" description="Disordered" evidence="1">
    <location>
        <begin position="372"/>
        <end position="395"/>
    </location>
</feature>
<feature type="region of interest" description="Disordered" evidence="1">
    <location>
        <begin position="76"/>
        <end position="112"/>
    </location>
</feature>
<dbReference type="AlphaFoldDB" id="A0A2X0M3K4"/>
<dbReference type="Gene3D" id="3.40.525.10">
    <property type="entry name" value="CRAL-TRIO lipid binding domain"/>
    <property type="match status" value="1"/>
</dbReference>
<dbReference type="SMART" id="SM00516">
    <property type="entry name" value="SEC14"/>
    <property type="match status" value="1"/>
</dbReference>
<dbReference type="InterPro" id="IPR052578">
    <property type="entry name" value="PI_Transfer_CRAL-TRIO"/>
</dbReference>
<dbReference type="SUPFAM" id="SSF46938">
    <property type="entry name" value="CRAL/TRIO N-terminal domain"/>
    <property type="match status" value="1"/>
</dbReference>
<dbReference type="SUPFAM" id="SSF52087">
    <property type="entry name" value="CRAL/TRIO domain"/>
    <property type="match status" value="1"/>
</dbReference>
<dbReference type="CDD" id="cd00170">
    <property type="entry name" value="SEC14"/>
    <property type="match status" value="1"/>
</dbReference>
<evidence type="ECO:0000256" key="1">
    <source>
        <dbReference type="SAM" id="MobiDB-lite"/>
    </source>
</evidence>
<evidence type="ECO:0000313" key="3">
    <source>
        <dbReference type="EMBL" id="SGY47222.1"/>
    </source>
</evidence>
<proteinExistence type="predicted"/>
<dbReference type="PANTHER" id="PTHR45824:SF29">
    <property type="entry name" value="GH16843P"/>
    <property type="match status" value="1"/>
</dbReference>
<accession>A0A2X0M3K4</accession>
<dbReference type="GO" id="GO:0008526">
    <property type="term" value="F:phosphatidylinositol transfer activity"/>
    <property type="evidence" value="ECO:0007669"/>
    <property type="project" value="TreeGrafter"/>
</dbReference>
<reference evidence="3 4" key="1">
    <citation type="submission" date="2016-11" db="EMBL/GenBank/DDBJ databases">
        <authorList>
            <person name="Jaros S."/>
            <person name="Januszkiewicz K."/>
            <person name="Wedrychowicz H."/>
        </authorList>
    </citation>
    <scope>NUCLEOTIDE SEQUENCE [LARGE SCALE GENOMIC DNA]</scope>
</reference>
<dbReference type="InterPro" id="IPR036865">
    <property type="entry name" value="CRAL-TRIO_dom_sf"/>
</dbReference>
<dbReference type="PANTHER" id="PTHR45824">
    <property type="entry name" value="GH16843P"/>
    <property type="match status" value="1"/>
</dbReference>
<sequence length="466" mass="51001">MMTESAPSQPSDSAAPGSPPSDGPILPIAHPHPDAKPPTPHKLTSEQTEFVHKLIARFNEPGFGLPTTLKAWRPPSRGWFGSFGGGGGEKQSSTSTSTSTSNSASSTSSANESVPLSDVEKCYWSWEQFQRVARAVKWDYPAAIKRAEEILVWRREFGIDSMTAEQVSHEGETGKELSFGYDFASRPILYMHPYRQNTKTSHRQIEFVVWCLERTLDLAPATNPPTEMLCLCIDFGASRNVKTPPTSPGTAKEVLKILQTYYCERLGRAICVDVPGFFWPFYTLVKPFVDPRTKDKIRFLSEADATDLIPASQLQSMFGGEVNLEYNHEAFFPAWTKMCEERRAANLDRWRKHGKGLCGISELIIRGAQVPEGGEEKDVESKVEVDESSVSATTTMKDDASIKGLSNGVDKLAVSSTPQSVDGTLAPASTEPTELGEVLEPIKSAPFVDAPLASQSAVARAVEPIA</sequence>
<dbReference type="PROSITE" id="PS50191">
    <property type="entry name" value="CRAL_TRIO"/>
    <property type="match status" value="1"/>
</dbReference>
<organism evidence="3 4">
    <name type="scientific">Microbotryum silenes-dioicae</name>
    <dbReference type="NCBI Taxonomy" id="796604"/>
    <lineage>
        <taxon>Eukaryota</taxon>
        <taxon>Fungi</taxon>
        <taxon>Dikarya</taxon>
        <taxon>Basidiomycota</taxon>
        <taxon>Pucciniomycotina</taxon>
        <taxon>Microbotryomycetes</taxon>
        <taxon>Microbotryales</taxon>
        <taxon>Microbotryaceae</taxon>
        <taxon>Microbotryum</taxon>
    </lineage>
</organism>
<name>A0A2X0M3K4_9BASI</name>
<feature type="compositionally biased region" description="Basic and acidic residues" evidence="1">
    <location>
        <begin position="374"/>
        <end position="385"/>
    </location>
</feature>
<feature type="compositionally biased region" description="Low complexity" evidence="1">
    <location>
        <begin position="92"/>
        <end position="111"/>
    </location>
</feature>
<gene>
    <name evidence="3" type="primary">BQ5605_C001g00510</name>
    <name evidence="3" type="ORF">BQ5605_C001G00510</name>
</gene>
<feature type="domain" description="CRAL-TRIO" evidence="2">
    <location>
        <begin position="179"/>
        <end position="326"/>
    </location>
</feature>
<dbReference type="STRING" id="796604.A0A2X0M3K4"/>
<evidence type="ECO:0000313" key="4">
    <source>
        <dbReference type="Proteomes" id="UP000249464"/>
    </source>
</evidence>
<dbReference type="EMBL" id="FQNC01000043">
    <property type="protein sequence ID" value="SGY47222.1"/>
    <property type="molecule type" value="Genomic_DNA"/>
</dbReference>
<keyword evidence="4" id="KW-1185">Reference proteome</keyword>
<dbReference type="InterPro" id="IPR001251">
    <property type="entry name" value="CRAL-TRIO_dom"/>
</dbReference>
<protein>
    <submittedName>
        <fullName evidence="3">BQ5605_C001g00510 protein</fullName>
    </submittedName>
</protein>
<feature type="region of interest" description="Disordered" evidence="1">
    <location>
        <begin position="1"/>
        <end position="46"/>
    </location>
</feature>
<dbReference type="Pfam" id="PF00650">
    <property type="entry name" value="CRAL_TRIO"/>
    <property type="match status" value="1"/>
</dbReference>